<accession>A0ABP9JV93</accession>
<name>A0ABP9JV93_9NOCA</name>
<dbReference type="Proteomes" id="UP001500603">
    <property type="component" value="Unassembled WGS sequence"/>
</dbReference>
<organism evidence="3 4">
    <name type="scientific">Nocardia callitridis</name>
    <dbReference type="NCBI Taxonomy" id="648753"/>
    <lineage>
        <taxon>Bacteria</taxon>
        <taxon>Bacillati</taxon>
        <taxon>Actinomycetota</taxon>
        <taxon>Actinomycetes</taxon>
        <taxon>Mycobacteriales</taxon>
        <taxon>Nocardiaceae</taxon>
        <taxon>Nocardia</taxon>
    </lineage>
</organism>
<evidence type="ECO:0000259" key="2">
    <source>
        <dbReference type="PROSITE" id="PS50943"/>
    </source>
</evidence>
<dbReference type="InterPro" id="IPR010982">
    <property type="entry name" value="Lambda_DNA-bd_dom_sf"/>
</dbReference>
<dbReference type="Pfam" id="PF01381">
    <property type="entry name" value="HTH_3"/>
    <property type="match status" value="1"/>
</dbReference>
<dbReference type="InterPro" id="IPR014710">
    <property type="entry name" value="RmlC-like_jellyroll"/>
</dbReference>
<dbReference type="InterPro" id="IPR011051">
    <property type="entry name" value="RmlC_Cupin_sf"/>
</dbReference>
<dbReference type="CDD" id="cd00093">
    <property type="entry name" value="HTH_XRE"/>
    <property type="match status" value="1"/>
</dbReference>
<evidence type="ECO:0000256" key="1">
    <source>
        <dbReference type="ARBA" id="ARBA00023125"/>
    </source>
</evidence>
<dbReference type="Gene3D" id="2.60.120.10">
    <property type="entry name" value="Jelly Rolls"/>
    <property type="match status" value="1"/>
</dbReference>
<dbReference type="InterPro" id="IPR050807">
    <property type="entry name" value="TransReg_Diox_bact_type"/>
</dbReference>
<proteinExistence type="predicted"/>
<dbReference type="EMBL" id="BAABJM010000001">
    <property type="protein sequence ID" value="GAA5043418.1"/>
    <property type="molecule type" value="Genomic_DNA"/>
</dbReference>
<dbReference type="Gene3D" id="1.10.260.40">
    <property type="entry name" value="lambda repressor-like DNA-binding domains"/>
    <property type="match status" value="1"/>
</dbReference>
<feature type="domain" description="HTH cro/C1-type" evidence="2">
    <location>
        <begin position="32"/>
        <end position="86"/>
    </location>
</feature>
<keyword evidence="4" id="KW-1185">Reference proteome</keyword>
<dbReference type="InterPro" id="IPR013096">
    <property type="entry name" value="Cupin_2"/>
</dbReference>
<dbReference type="CDD" id="cd02209">
    <property type="entry name" value="cupin_XRE_C"/>
    <property type="match status" value="1"/>
</dbReference>
<protein>
    <submittedName>
        <fullName evidence="3">XRE family transcriptional regulator</fullName>
    </submittedName>
</protein>
<reference evidence="4" key="1">
    <citation type="journal article" date="2019" name="Int. J. Syst. Evol. Microbiol.">
        <title>The Global Catalogue of Microorganisms (GCM) 10K type strain sequencing project: providing services to taxonomists for standard genome sequencing and annotation.</title>
        <authorList>
            <consortium name="The Broad Institute Genomics Platform"/>
            <consortium name="The Broad Institute Genome Sequencing Center for Infectious Disease"/>
            <person name="Wu L."/>
            <person name="Ma J."/>
        </authorList>
    </citation>
    <scope>NUCLEOTIDE SEQUENCE [LARGE SCALE GENOMIC DNA]</scope>
    <source>
        <strain evidence="4">JCM 18298</strain>
    </source>
</reference>
<dbReference type="InterPro" id="IPR001387">
    <property type="entry name" value="Cro/C1-type_HTH"/>
</dbReference>
<dbReference type="SUPFAM" id="SSF47413">
    <property type="entry name" value="lambda repressor-like DNA-binding domains"/>
    <property type="match status" value="1"/>
</dbReference>
<dbReference type="PANTHER" id="PTHR46797">
    <property type="entry name" value="HTH-TYPE TRANSCRIPTIONAL REGULATOR"/>
    <property type="match status" value="1"/>
</dbReference>
<evidence type="ECO:0000313" key="3">
    <source>
        <dbReference type="EMBL" id="GAA5043418.1"/>
    </source>
</evidence>
<dbReference type="PROSITE" id="PS50943">
    <property type="entry name" value="HTH_CROC1"/>
    <property type="match status" value="1"/>
</dbReference>
<sequence>MTNLTGLSRIFQGRVPCVPETQDDHSWIGRRIARLRRERGWTLAALGDKVGLSSTQLSRIESGTRQASVGTLIEIARAFGVSLSELVADEERASPFQVFRLAERKPRNTANGILTPLSGRYPGLEAVHLTILASAEAPTAQHVGEEWLYVLTGMVQVAIGATTLTLEPGDAVHFPSHAPHSLRGIDNQPAEVLLITTRAN</sequence>
<dbReference type="PANTHER" id="PTHR46797:SF1">
    <property type="entry name" value="METHYLPHOSPHONATE SYNTHASE"/>
    <property type="match status" value="1"/>
</dbReference>
<dbReference type="SUPFAM" id="SSF51182">
    <property type="entry name" value="RmlC-like cupins"/>
    <property type="match status" value="1"/>
</dbReference>
<dbReference type="SMART" id="SM00530">
    <property type="entry name" value="HTH_XRE"/>
    <property type="match status" value="1"/>
</dbReference>
<dbReference type="Pfam" id="PF07883">
    <property type="entry name" value="Cupin_2"/>
    <property type="match status" value="1"/>
</dbReference>
<gene>
    <name evidence="3" type="ORF">GCM10023318_04960</name>
</gene>
<keyword evidence="1" id="KW-0238">DNA-binding</keyword>
<comment type="caution">
    <text evidence="3">The sequence shown here is derived from an EMBL/GenBank/DDBJ whole genome shotgun (WGS) entry which is preliminary data.</text>
</comment>
<evidence type="ECO:0000313" key="4">
    <source>
        <dbReference type="Proteomes" id="UP001500603"/>
    </source>
</evidence>